<evidence type="ECO:0000313" key="2">
    <source>
        <dbReference type="Proteomes" id="UP000548119"/>
    </source>
</evidence>
<dbReference type="Proteomes" id="UP000548119">
    <property type="component" value="Unassembled WGS sequence"/>
</dbReference>
<name>A0ABR6E2F0_9HYPH</name>
<evidence type="ECO:0000313" key="1">
    <source>
        <dbReference type="EMBL" id="MBA9082747.1"/>
    </source>
</evidence>
<accession>A0ABR6E2F0</accession>
<protein>
    <submittedName>
        <fullName evidence="1">Uncharacterized protein</fullName>
    </submittedName>
</protein>
<keyword evidence="2" id="KW-1185">Reference proteome</keyword>
<comment type="caution">
    <text evidence="1">The sequence shown here is derived from an EMBL/GenBank/DDBJ whole genome shotgun (WGS) entry which is preliminary data.</text>
</comment>
<reference evidence="1 2" key="1">
    <citation type="submission" date="2020-08" db="EMBL/GenBank/DDBJ databases">
        <title>Genomic Encyclopedia of Type Strains, Phase IV (KMG-IV): sequencing the most valuable type-strain genomes for metagenomic binning, comparative biology and taxonomic classification.</title>
        <authorList>
            <person name="Goeker M."/>
        </authorList>
    </citation>
    <scope>NUCLEOTIDE SEQUENCE [LARGE SCALE GENOMIC DNA]</scope>
    <source>
        <strain evidence="1 2">DSM 21431</strain>
    </source>
</reference>
<proteinExistence type="predicted"/>
<gene>
    <name evidence="1" type="ORF">GGR10_000588</name>
</gene>
<organism evidence="1 2">
    <name type="scientific">Bartonella chomelii</name>
    <dbReference type="NCBI Taxonomy" id="236402"/>
    <lineage>
        <taxon>Bacteria</taxon>
        <taxon>Pseudomonadati</taxon>
        <taxon>Pseudomonadota</taxon>
        <taxon>Alphaproteobacteria</taxon>
        <taxon>Hyphomicrobiales</taxon>
        <taxon>Bartonellaceae</taxon>
        <taxon>Bartonella</taxon>
    </lineage>
</organism>
<sequence length="38" mass="3862">MCSAESAGGGGEELVFLSGGKISKRFDDDGKGQEVENG</sequence>
<dbReference type="EMBL" id="JACJIR010000002">
    <property type="protein sequence ID" value="MBA9082747.1"/>
    <property type="molecule type" value="Genomic_DNA"/>
</dbReference>